<keyword evidence="1" id="KW-0472">Membrane</keyword>
<dbReference type="KEGG" id="gai:IMCC3135_03535"/>
<protein>
    <submittedName>
        <fullName evidence="2">Uncharacterized protein</fullName>
    </submittedName>
</protein>
<keyword evidence="3" id="KW-1185">Reference proteome</keyword>
<keyword evidence="1" id="KW-1133">Transmembrane helix</keyword>
<organism evidence="2 3">
    <name type="scientific">Granulosicoccus antarcticus IMCC3135</name>
    <dbReference type="NCBI Taxonomy" id="1192854"/>
    <lineage>
        <taxon>Bacteria</taxon>
        <taxon>Pseudomonadati</taxon>
        <taxon>Pseudomonadota</taxon>
        <taxon>Gammaproteobacteria</taxon>
        <taxon>Chromatiales</taxon>
        <taxon>Granulosicoccaceae</taxon>
        <taxon>Granulosicoccus</taxon>
    </lineage>
</organism>
<feature type="transmembrane region" description="Helical" evidence="1">
    <location>
        <begin position="31"/>
        <end position="54"/>
    </location>
</feature>
<sequence length="85" mass="8859">MRATHIVFACLTSVSFASIHFAVIAEFLRLFILNLSGGCGCACVVAVLSVLAAYNELASAMEQVDAGLLARGADSLLQSVRDGIV</sequence>
<evidence type="ECO:0000313" key="2">
    <source>
        <dbReference type="EMBL" id="ASJ70820.1"/>
    </source>
</evidence>
<dbReference type="AlphaFoldDB" id="A0A2Z2NPX1"/>
<dbReference type="EMBL" id="CP018632">
    <property type="protein sequence ID" value="ASJ70820.1"/>
    <property type="molecule type" value="Genomic_DNA"/>
</dbReference>
<dbReference type="Proteomes" id="UP000250079">
    <property type="component" value="Chromosome"/>
</dbReference>
<name>A0A2Z2NPX1_9GAMM</name>
<evidence type="ECO:0000256" key="1">
    <source>
        <dbReference type="SAM" id="Phobius"/>
    </source>
</evidence>
<gene>
    <name evidence="2" type="ORF">IMCC3135_03535</name>
</gene>
<evidence type="ECO:0000313" key="3">
    <source>
        <dbReference type="Proteomes" id="UP000250079"/>
    </source>
</evidence>
<proteinExistence type="predicted"/>
<reference evidence="2 3" key="1">
    <citation type="submission" date="2016-12" db="EMBL/GenBank/DDBJ databases">
        <authorList>
            <person name="Song W.-J."/>
            <person name="Kurnit D.M."/>
        </authorList>
    </citation>
    <scope>NUCLEOTIDE SEQUENCE [LARGE SCALE GENOMIC DNA]</scope>
    <source>
        <strain evidence="2 3">IMCC3135</strain>
    </source>
</reference>
<accession>A0A2Z2NPX1</accession>
<keyword evidence="1" id="KW-0812">Transmembrane</keyword>